<sequence length="121" mass="13887">MANEKPFKKCSLCGKVWKERGKFLSDPAVLLIGYQAHFKYPDKGLILFEHHTADCGTSMAIRVGEFEDLYDGEHYDELLFGTDDCPGYCLDEYNFKKCENRCRVAFAREIVNLIHNKKAVA</sequence>
<proteinExistence type="predicted"/>
<organism evidence="1">
    <name type="scientific">Caldithrix abyssi</name>
    <dbReference type="NCBI Taxonomy" id="187145"/>
    <lineage>
        <taxon>Bacteria</taxon>
        <taxon>Pseudomonadati</taxon>
        <taxon>Calditrichota</taxon>
        <taxon>Calditrichia</taxon>
        <taxon>Calditrichales</taxon>
        <taxon>Calditrichaceae</taxon>
        <taxon>Caldithrix</taxon>
    </lineage>
</organism>
<name>A0A7V5H301_CALAY</name>
<evidence type="ECO:0000313" key="1">
    <source>
        <dbReference type="EMBL" id="HHE54590.1"/>
    </source>
</evidence>
<dbReference type="AlphaFoldDB" id="A0A7V5H301"/>
<accession>A0A7V5H301</accession>
<protein>
    <submittedName>
        <fullName evidence="1">Uncharacterized protein</fullName>
    </submittedName>
</protein>
<reference evidence="1" key="1">
    <citation type="journal article" date="2020" name="mSystems">
        <title>Genome- and Community-Level Interaction Insights into Carbon Utilization and Element Cycling Functions of Hydrothermarchaeota in Hydrothermal Sediment.</title>
        <authorList>
            <person name="Zhou Z."/>
            <person name="Liu Y."/>
            <person name="Xu W."/>
            <person name="Pan J."/>
            <person name="Luo Z.H."/>
            <person name="Li M."/>
        </authorList>
    </citation>
    <scope>NUCLEOTIDE SEQUENCE [LARGE SCALE GENOMIC DNA]</scope>
    <source>
        <strain evidence="1">HyVt-76</strain>
    </source>
</reference>
<gene>
    <name evidence="1" type="ORF">ENL21_02330</name>
</gene>
<dbReference type="Proteomes" id="UP000886111">
    <property type="component" value="Unassembled WGS sequence"/>
</dbReference>
<comment type="caution">
    <text evidence="1">The sequence shown here is derived from an EMBL/GenBank/DDBJ whole genome shotgun (WGS) entry which is preliminary data.</text>
</comment>
<dbReference type="EMBL" id="DRTD01000171">
    <property type="protein sequence ID" value="HHE54590.1"/>
    <property type="molecule type" value="Genomic_DNA"/>
</dbReference>